<accession>A0A6M5YB72</accession>
<dbReference type="InterPro" id="IPR032710">
    <property type="entry name" value="NTF2-like_dom_sf"/>
</dbReference>
<gene>
    <name evidence="1" type="ORF">HNV11_14435</name>
</gene>
<evidence type="ECO:0000313" key="1">
    <source>
        <dbReference type="EMBL" id="QJW90491.1"/>
    </source>
</evidence>
<dbReference type="RefSeq" id="WP_171740335.1">
    <property type="nucleotide sequence ID" value="NZ_CP053435.1"/>
</dbReference>
<name>A0A6M5YB72_9BACT</name>
<sequence>MVQQLDAWNRHNAEESAAPYSVATRLYVFPNTIIRRFENRQQLQQYYAQFFTQHPAVHCYIGSQLARIFIADSSYP</sequence>
<organism evidence="1 2">
    <name type="scientific">Spirosoma taeanense</name>
    <dbReference type="NCBI Taxonomy" id="2735870"/>
    <lineage>
        <taxon>Bacteria</taxon>
        <taxon>Pseudomonadati</taxon>
        <taxon>Bacteroidota</taxon>
        <taxon>Cytophagia</taxon>
        <taxon>Cytophagales</taxon>
        <taxon>Cytophagaceae</taxon>
        <taxon>Spirosoma</taxon>
    </lineage>
</organism>
<dbReference type="EMBL" id="CP053435">
    <property type="protein sequence ID" value="QJW90491.1"/>
    <property type="molecule type" value="Genomic_DNA"/>
</dbReference>
<protein>
    <submittedName>
        <fullName evidence="1">Uncharacterized protein</fullName>
    </submittedName>
</protein>
<dbReference type="Proteomes" id="UP000502756">
    <property type="component" value="Chromosome"/>
</dbReference>
<dbReference type="KEGG" id="stae:HNV11_14435"/>
<reference evidence="1 2" key="1">
    <citation type="submission" date="2020-05" db="EMBL/GenBank/DDBJ databases">
        <title>Genome sequencing of Spirosoma sp. TS118.</title>
        <authorList>
            <person name="Lee J.-H."/>
            <person name="Jeong S."/>
            <person name="Zhao L."/>
            <person name="Jung J.-H."/>
            <person name="Kim M.-K."/>
            <person name="Lim S."/>
        </authorList>
    </citation>
    <scope>NUCLEOTIDE SEQUENCE [LARGE SCALE GENOMIC DNA]</scope>
    <source>
        <strain evidence="1 2">TS118</strain>
    </source>
</reference>
<proteinExistence type="predicted"/>
<dbReference type="SUPFAM" id="SSF54427">
    <property type="entry name" value="NTF2-like"/>
    <property type="match status" value="1"/>
</dbReference>
<keyword evidence="2" id="KW-1185">Reference proteome</keyword>
<dbReference type="Gene3D" id="3.10.450.50">
    <property type="match status" value="1"/>
</dbReference>
<dbReference type="AlphaFoldDB" id="A0A6M5YB72"/>
<evidence type="ECO:0000313" key="2">
    <source>
        <dbReference type="Proteomes" id="UP000502756"/>
    </source>
</evidence>